<dbReference type="AlphaFoldDB" id="A0A843U1E7"/>
<keyword evidence="2" id="KW-1185">Reference proteome</keyword>
<evidence type="ECO:0000313" key="2">
    <source>
        <dbReference type="Proteomes" id="UP000652761"/>
    </source>
</evidence>
<dbReference type="EMBL" id="NMUH01000425">
    <property type="protein sequence ID" value="MQL78972.1"/>
    <property type="molecule type" value="Genomic_DNA"/>
</dbReference>
<reference evidence="1" key="1">
    <citation type="submission" date="2017-07" db="EMBL/GenBank/DDBJ databases">
        <title>Taro Niue Genome Assembly and Annotation.</title>
        <authorList>
            <person name="Atibalentja N."/>
            <person name="Keating K."/>
            <person name="Fields C.J."/>
        </authorList>
    </citation>
    <scope>NUCLEOTIDE SEQUENCE</scope>
    <source>
        <strain evidence="1">Niue_2</strain>
        <tissue evidence="1">Leaf</tissue>
    </source>
</reference>
<gene>
    <name evidence="1" type="ORF">Taro_011384</name>
</gene>
<dbReference type="Proteomes" id="UP000652761">
    <property type="component" value="Unassembled WGS sequence"/>
</dbReference>
<accession>A0A843U1E7</accession>
<dbReference type="PANTHER" id="PTHR15907">
    <property type="entry name" value="DUF614 FAMILY PROTEIN-RELATED"/>
    <property type="match status" value="1"/>
</dbReference>
<proteinExistence type="predicted"/>
<dbReference type="NCBIfam" id="TIGR01571">
    <property type="entry name" value="A_thal_Cys_rich"/>
    <property type="match status" value="1"/>
</dbReference>
<name>A0A843U1E7_COLES</name>
<organism evidence="1 2">
    <name type="scientific">Colocasia esculenta</name>
    <name type="common">Wild taro</name>
    <name type="synonym">Arum esculentum</name>
    <dbReference type="NCBI Taxonomy" id="4460"/>
    <lineage>
        <taxon>Eukaryota</taxon>
        <taxon>Viridiplantae</taxon>
        <taxon>Streptophyta</taxon>
        <taxon>Embryophyta</taxon>
        <taxon>Tracheophyta</taxon>
        <taxon>Spermatophyta</taxon>
        <taxon>Magnoliopsida</taxon>
        <taxon>Liliopsida</taxon>
        <taxon>Araceae</taxon>
        <taxon>Aroideae</taxon>
        <taxon>Colocasieae</taxon>
        <taxon>Colocasia</taxon>
    </lineage>
</organism>
<protein>
    <submittedName>
        <fullName evidence="1">Uncharacterized protein</fullName>
    </submittedName>
</protein>
<sequence>MQGIRLITSVCPYLTFRQIAKIVGRGNTSCRLTGATYELSGLTGLACLYSYFYRGRLRGQYNLEEAPIHDYLVHFCCEACALCQEYHRWAHHI</sequence>
<dbReference type="InterPro" id="IPR006461">
    <property type="entry name" value="PLAC_motif_containing"/>
</dbReference>
<dbReference type="OrthoDB" id="1045822at2759"/>
<dbReference type="Pfam" id="PF04749">
    <property type="entry name" value="PLAC8"/>
    <property type="match status" value="1"/>
</dbReference>
<comment type="caution">
    <text evidence="1">The sequence shown here is derived from an EMBL/GenBank/DDBJ whole genome shotgun (WGS) entry which is preliminary data.</text>
</comment>
<evidence type="ECO:0000313" key="1">
    <source>
        <dbReference type="EMBL" id="MQL78972.1"/>
    </source>
</evidence>